<keyword evidence="1" id="KW-0732">Signal</keyword>
<dbReference type="EMBL" id="QKSB01000001">
    <property type="protein sequence ID" value="PZE18402.1"/>
    <property type="molecule type" value="Genomic_DNA"/>
</dbReference>
<evidence type="ECO:0000313" key="3">
    <source>
        <dbReference type="EMBL" id="PZE18402.1"/>
    </source>
</evidence>
<protein>
    <submittedName>
        <fullName evidence="3">T9SS C-terminal target domain-containing protein</fullName>
    </submittedName>
</protein>
<dbReference type="AlphaFoldDB" id="A0A2W1NRY4"/>
<evidence type="ECO:0000259" key="2">
    <source>
        <dbReference type="Pfam" id="PF18962"/>
    </source>
</evidence>
<gene>
    <name evidence="3" type="ORF">DNU06_00770</name>
</gene>
<evidence type="ECO:0000256" key="1">
    <source>
        <dbReference type="ARBA" id="ARBA00022729"/>
    </source>
</evidence>
<evidence type="ECO:0000313" key="4">
    <source>
        <dbReference type="Proteomes" id="UP000249248"/>
    </source>
</evidence>
<dbReference type="InterPro" id="IPR026444">
    <property type="entry name" value="Secre_tail"/>
</dbReference>
<dbReference type="Pfam" id="PF18962">
    <property type="entry name" value="Por_Secre_tail"/>
    <property type="match status" value="1"/>
</dbReference>
<feature type="domain" description="Secretion system C-terminal sorting" evidence="2">
    <location>
        <begin position="258"/>
        <end position="326"/>
    </location>
</feature>
<organism evidence="3 4">
    <name type="scientific">Putridiphycobacter roseus</name>
    <dbReference type="NCBI Taxonomy" id="2219161"/>
    <lineage>
        <taxon>Bacteria</taxon>
        <taxon>Pseudomonadati</taxon>
        <taxon>Bacteroidota</taxon>
        <taxon>Flavobacteriia</taxon>
        <taxon>Flavobacteriales</taxon>
        <taxon>Crocinitomicaceae</taxon>
        <taxon>Putridiphycobacter</taxon>
    </lineage>
</organism>
<dbReference type="Proteomes" id="UP000249248">
    <property type="component" value="Unassembled WGS sequence"/>
</dbReference>
<proteinExistence type="predicted"/>
<comment type="caution">
    <text evidence="3">The sequence shown here is derived from an EMBL/GenBank/DDBJ whole genome shotgun (WGS) entry which is preliminary data.</text>
</comment>
<accession>A0A2W1NRY4</accession>
<sequence>MKTNIFILLILLQINGLIFGQFAPAANQIGTTAIHKDSSIIINWANQVIAFARGPEDISNPNSILASFGDSTNALFTAQGNSIDVVSLGDGGTITLSFPYPIQNANGPDFTIFENSFDHQYLEFAFVEVSSNGQDFVRFPATSNIDNTSQTGPFGYSDATKINNLAGKYKQGYGTPFDLSDLPVNSSLNLDSIVYVKIIDVVGSIDSNFGTLDQYGDLVNDPFPTAFSSCGFDLDAVGVIHQNNPLNVSAQELISFKLYPNPVTNYVFIETELENMAYKVNDLQGKQVLSGYIQDNNYIDLSELTNGYYLFTLVSDEFLKTKKIVVKK</sequence>
<dbReference type="NCBIfam" id="TIGR04183">
    <property type="entry name" value="Por_Secre_tail"/>
    <property type="match status" value="1"/>
</dbReference>
<dbReference type="OrthoDB" id="866189at2"/>
<dbReference type="RefSeq" id="WP_111061302.1">
    <property type="nucleotide sequence ID" value="NZ_JBHUCU010000007.1"/>
</dbReference>
<reference evidence="3 4" key="1">
    <citation type="submission" date="2018-06" db="EMBL/GenBank/DDBJ databases">
        <title>The draft genome sequence of Crocinitomix sp. SM1701.</title>
        <authorList>
            <person name="Zhang X."/>
        </authorList>
    </citation>
    <scope>NUCLEOTIDE SEQUENCE [LARGE SCALE GENOMIC DNA]</scope>
    <source>
        <strain evidence="3 4">SM1701</strain>
    </source>
</reference>
<keyword evidence="4" id="KW-1185">Reference proteome</keyword>
<name>A0A2W1NRY4_9FLAO</name>